<dbReference type="SUPFAM" id="SSF141868">
    <property type="entry name" value="EAL domain-like"/>
    <property type="match status" value="1"/>
</dbReference>
<evidence type="ECO:0000256" key="1">
    <source>
        <dbReference type="ARBA" id="ARBA00001946"/>
    </source>
</evidence>
<feature type="domain" description="EAL" evidence="4">
    <location>
        <begin position="729"/>
        <end position="983"/>
    </location>
</feature>
<dbReference type="InterPro" id="IPR029787">
    <property type="entry name" value="Nucleotide_cyclase"/>
</dbReference>
<dbReference type="CDD" id="cd01007">
    <property type="entry name" value="PBP2_BvgS_HisK_like"/>
    <property type="match status" value="2"/>
</dbReference>
<dbReference type="Proteomes" id="UP000196125">
    <property type="component" value="Unassembled WGS sequence"/>
</dbReference>
<proteinExistence type="predicted"/>
<dbReference type="InterPro" id="IPR001638">
    <property type="entry name" value="Solute-binding_3/MltF_N"/>
</dbReference>
<dbReference type="SMART" id="SM00052">
    <property type="entry name" value="EAL"/>
    <property type="match status" value="1"/>
</dbReference>
<dbReference type="Gene3D" id="3.20.20.450">
    <property type="entry name" value="EAL domain"/>
    <property type="match status" value="1"/>
</dbReference>
<dbReference type="InterPro" id="IPR000160">
    <property type="entry name" value="GGDEF_dom"/>
</dbReference>
<dbReference type="Gene3D" id="3.40.190.10">
    <property type="entry name" value="Periplasmic binding protein-like II"/>
    <property type="match status" value="4"/>
</dbReference>
<gene>
    <name evidence="7" type="primary">cph2_7</name>
    <name evidence="6" type="ORF">SBX37_00010</name>
    <name evidence="7" type="ORF">VIM7927_01957</name>
</gene>
<dbReference type="SUPFAM" id="SSF55073">
    <property type="entry name" value="Nucleotide cyclase"/>
    <property type="match status" value="1"/>
</dbReference>
<dbReference type="InterPro" id="IPR043128">
    <property type="entry name" value="Rev_trsase/Diguanyl_cyclase"/>
</dbReference>
<dbReference type="RefSeq" id="WP_143693173.1">
    <property type="nucleotide sequence ID" value="NZ_AP024883.1"/>
</dbReference>
<dbReference type="SMART" id="SM00062">
    <property type="entry name" value="PBPb"/>
    <property type="match status" value="2"/>
</dbReference>
<dbReference type="PROSITE" id="PS50887">
    <property type="entry name" value="GGDEF"/>
    <property type="match status" value="1"/>
</dbReference>
<evidence type="ECO:0000259" key="4">
    <source>
        <dbReference type="PROSITE" id="PS50883"/>
    </source>
</evidence>
<comment type="cofactor">
    <cofactor evidence="1">
        <name>Mg(2+)</name>
        <dbReference type="ChEBI" id="CHEBI:18420"/>
    </cofactor>
</comment>
<evidence type="ECO:0000313" key="6">
    <source>
        <dbReference type="EMBL" id="MDW6001292.1"/>
    </source>
</evidence>
<dbReference type="CDD" id="cd01948">
    <property type="entry name" value="EAL"/>
    <property type="match status" value="1"/>
</dbReference>
<evidence type="ECO:0000259" key="5">
    <source>
        <dbReference type="PROSITE" id="PS50887"/>
    </source>
</evidence>
<feature type="chain" id="PRO_5013255358" evidence="3">
    <location>
        <begin position="24"/>
        <end position="993"/>
    </location>
</feature>
<organism evidence="7 8">
    <name type="scientific">Vibrio mangrovi</name>
    <dbReference type="NCBI Taxonomy" id="474394"/>
    <lineage>
        <taxon>Bacteria</taxon>
        <taxon>Pseudomonadati</taxon>
        <taxon>Pseudomonadota</taxon>
        <taxon>Gammaproteobacteria</taxon>
        <taxon>Vibrionales</taxon>
        <taxon>Vibrionaceae</taxon>
        <taxon>Vibrio</taxon>
    </lineage>
</organism>
<dbReference type="CDD" id="cd01949">
    <property type="entry name" value="GGDEF"/>
    <property type="match status" value="1"/>
</dbReference>
<dbReference type="SUPFAM" id="SSF53850">
    <property type="entry name" value="Periplasmic binding protein-like II"/>
    <property type="match status" value="2"/>
</dbReference>
<evidence type="ECO:0000313" key="9">
    <source>
        <dbReference type="Proteomes" id="UP001283366"/>
    </source>
</evidence>
<dbReference type="OrthoDB" id="9180959at2"/>
<dbReference type="PANTHER" id="PTHR44757:SF2">
    <property type="entry name" value="BIOFILM ARCHITECTURE MAINTENANCE PROTEIN MBAA"/>
    <property type="match status" value="1"/>
</dbReference>
<feature type="domain" description="GGDEF" evidence="5">
    <location>
        <begin position="587"/>
        <end position="720"/>
    </location>
</feature>
<dbReference type="Pfam" id="PF00497">
    <property type="entry name" value="SBP_bac_3"/>
    <property type="match status" value="2"/>
</dbReference>
<feature type="signal peptide" evidence="3">
    <location>
        <begin position="1"/>
        <end position="23"/>
    </location>
</feature>
<dbReference type="GO" id="GO:0003824">
    <property type="term" value="F:catalytic activity"/>
    <property type="evidence" value="ECO:0007669"/>
    <property type="project" value="UniProtKB-ARBA"/>
</dbReference>
<keyword evidence="3" id="KW-0732">Signal</keyword>
<keyword evidence="2" id="KW-1133">Transmembrane helix</keyword>
<dbReference type="Proteomes" id="UP001283366">
    <property type="component" value="Unassembled WGS sequence"/>
</dbReference>
<dbReference type="InterPro" id="IPR052155">
    <property type="entry name" value="Biofilm_reg_signaling"/>
</dbReference>
<dbReference type="EMBL" id="JAWRCO010000001">
    <property type="protein sequence ID" value="MDW6001292.1"/>
    <property type="molecule type" value="Genomic_DNA"/>
</dbReference>
<sequence>MNTRHLLLLSLTLFFIQATIAQAAVPAEELPLQLTAAQQLWLNQHDRITIGAMDDWPPLDFINLEGKPDGFGVALVALLNQRLGGRLKLTSGKWPELYEQVIENKLDALLDITPKPSRKPYFNFTQPYLNIPHVIIGRNEAPYYVHESALVGKTIALEQGFGNVTYYRENYPSIHIREYANTSEALDAVARGEADAYIGNRAVANYIINREILNNLKVHGRAGTEGSILAIGSRKDQPILARILQLALSSISSQEYHAILTDIIQQQTALNTNEALKLTLREKQWLADHPIIRLASDPYWPPLEYFDKDGSYQGIAADFIRLIEKKIGISFVRSPEKQWSELVKDVRERRLDLFSLAMNTPERQNYSQFTQPYVSNTIVIITLSSVDFVPGMEGLAGKTVALEKGYATNELLNTNHPEIQLKTYPNTEAALLAVVRGDAFAYVGNIATSSYIIQDKALGNLKVSGETPYQNDLAFGVRSDWPELVHILNKALNSISAREKAEIFSRWVRVEVSSSIPWGWIITISLILVASIVMTLYWNYLLKQKVRERTFLLEYRSLHDSLTGLPNRTALMEQLSQRVMKADREGTSFAVLFIDVDDFKKVNDTLGHSIGDELLLAISKRLKAFLNPSMLISRFGGDEFIVLSDDYREKISIGMICQRLLQTMATSYQLDNICMSMTLSIGVACYPTDGESGEELLRNADTAMYVSKKQGGNYFHFFSSDLNAQMHRRIHLEEQFMTALKNQEFALVFQPIVNIRSGEIKKFEVLSRWHNPKLGHVAPSEFIPLAEHNGFILKLGEYVLSEALAACARLRRSLNQDYTVTVNVSPKQMNTANFVDLVSRLLQAHRLPPQALILEMTEGVLIQNHKKSEEVMNSLVRMGIHLAMDDFGTGYSSLSYVRNFPFHVLKIDREFVQDLSTDDKGGELVEAVLAMAGSLHIDVIAEGVETQSQEQRLLELGCIEAQGYYYSRPLPEKSLEQWLKTRSHLEKLNQPHE</sequence>
<dbReference type="EMBL" id="FXXI01000002">
    <property type="protein sequence ID" value="SMS00688.1"/>
    <property type="molecule type" value="Genomic_DNA"/>
</dbReference>
<dbReference type="SMART" id="SM00267">
    <property type="entry name" value="GGDEF"/>
    <property type="match status" value="1"/>
</dbReference>
<dbReference type="Pfam" id="PF00563">
    <property type="entry name" value="EAL"/>
    <property type="match status" value="1"/>
</dbReference>
<dbReference type="Pfam" id="PF00990">
    <property type="entry name" value="GGDEF"/>
    <property type="match status" value="1"/>
</dbReference>
<evidence type="ECO:0000256" key="2">
    <source>
        <dbReference type="SAM" id="Phobius"/>
    </source>
</evidence>
<keyword evidence="2" id="KW-0472">Membrane</keyword>
<dbReference type="InterPro" id="IPR001633">
    <property type="entry name" value="EAL_dom"/>
</dbReference>
<dbReference type="PANTHER" id="PTHR44757">
    <property type="entry name" value="DIGUANYLATE CYCLASE DGCP"/>
    <property type="match status" value="1"/>
</dbReference>
<accession>A0A1Y6ISS9</accession>
<reference evidence="7 8" key="1">
    <citation type="submission" date="2017-05" db="EMBL/GenBank/DDBJ databases">
        <authorList>
            <person name="Song R."/>
            <person name="Chenine A.L."/>
            <person name="Ruprecht R.M."/>
        </authorList>
    </citation>
    <scope>NUCLEOTIDE SEQUENCE [LARGE SCALE GENOMIC DNA]</scope>
    <source>
        <strain evidence="7 8">CECT 7927</strain>
    </source>
</reference>
<dbReference type="Gene3D" id="3.30.70.270">
    <property type="match status" value="1"/>
</dbReference>
<dbReference type="InterPro" id="IPR035919">
    <property type="entry name" value="EAL_sf"/>
</dbReference>
<feature type="transmembrane region" description="Helical" evidence="2">
    <location>
        <begin position="518"/>
        <end position="540"/>
    </location>
</feature>
<evidence type="ECO:0000313" key="8">
    <source>
        <dbReference type="Proteomes" id="UP000196125"/>
    </source>
</evidence>
<name>A0A1Y6ISS9_9VIBR</name>
<evidence type="ECO:0000256" key="3">
    <source>
        <dbReference type="SAM" id="SignalP"/>
    </source>
</evidence>
<reference evidence="6 9" key="2">
    <citation type="submission" date="2023-11" db="EMBL/GenBank/DDBJ databases">
        <title>Plant-associative lifestyle of Vibrio porteresiae and its evolutionary dynamics.</title>
        <authorList>
            <person name="Rameshkumar N."/>
            <person name="Kirti K."/>
        </authorList>
    </citation>
    <scope>NUCLEOTIDE SEQUENCE [LARGE SCALE GENOMIC DNA]</scope>
    <source>
        <strain evidence="6 9">MSSRF38</strain>
    </source>
</reference>
<evidence type="ECO:0000313" key="7">
    <source>
        <dbReference type="EMBL" id="SMS00688.1"/>
    </source>
</evidence>
<dbReference type="FunFam" id="3.30.70.270:FF:000001">
    <property type="entry name" value="Diguanylate cyclase domain protein"/>
    <property type="match status" value="1"/>
</dbReference>
<dbReference type="PROSITE" id="PS50883">
    <property type="entry name" value="EAL"/>
    <property type="match status" value="1"/>
</dbReference>
<keyword evidence="2" id="KW-0812">Transmembrane</keyword>
<keyword evidence="9" id="KW-1185">Reference proteome</keyword>
<protein>
    <submittedName>
        <fullName evidence="7">Phytochrome-like protein cph2</fullName>
    </submittedName>
    <submittedName>
        <fullName evidence="6">Transporter substrate-binding domain-containing protein</fullName>
    </submittedName>
</protein>
<dbReference type="AlphaFoldDB" id="A0A1Y6ISS9"/>
<dbReference type="NCBIfam" id="TIGR00254">
    <property type="entry name" value="GGDEF"/>
    <property type="match status" value="1"/>
</dbReference>